<evidence type="ECO:0000313" key="3">
    <source>
        <dbReference type="Proteomes" id="UP001318860"/>
    </source>
</evidence>
<sequence length="520" mass="59121">MDREKKKVKIEVVNHLERGVDALERLLGLAAFDKLKFEEKLILAQKSCDKLKENSSRSTGDRLSNNVRIKTEKGYAEDCVEHTKMIYEKNQIIVDLNNKVRELENLVFEKDEIVAKMDKQVEELKQKIMAAEMQIMRTDETMNKIRQQKLESDQAVEELRRQLSAYEVHKETSDRTIEEMRRKENESVLYTEELKRQKLEAEHGAEELASKLSKADHSVVELRQSVKKLECLNLMVYKAVEVHKMIFENLVPMAEELANLLRMKVDDLVNVKNKFVAIEGDEGVRPSLGNECKRGEGNTVRSAGKCSTCNSVDSGLPERGAHEQLMTETCETTPSSAAAVEIIEISDCDDETNPGGDANVAETCTNSGKTKTFCEKAASSPSSNQTNKRNGIDCSDFSIRIPETKRSKPGKTWMFGADMLKAFQEDDELCMNAMCALYRQKVSASKSTEGSNRVFYHFETMRGCDLAEYLIDGDPELRLTKSVREVKQQFINQCRRLATDHYASLFMLYCNGDDPFFRST</sequence>
<dbReference type="EMBL" id="JABTTQ020000849">
    <property type="protein sequence ID" value="KAK6137320.1"/>
    <property type="molecule type" value="Genomic_DNA"/>
</dbReference>
<evidence type="ECO:0000256" key="1">
    <source>
        <dbReference type="SAM" id="Coils"/>
    </source>
</evidence>
<organism evidence="2 3">
    <name type="scientific">Rehmannia glutinosa</name>
    <name type="common">Chinese foxglove</name>
    <dbReference type="NCBI Taxonomy" id="99300"/>
    <lineage>
        <taxon>Eukaryota</taxon>
        <taxon>Viridiplantae</taxon>
        <taxon>Streptophyta</taxon>
        <taxon>Embryophyta</taxon>
        <taxon>Tracheophyta</taxon>
        <taxon>Spermatophyta</taxon>
        <taxon>Magnoliopsida</taxon>
        <taxon>eudicotyledons</taxon>
        <taxon>Gunneridae</taxon>
        <taxon>Pentapetalae</taxon>
        <taxon>asterids</taxon>
        <taxon>lamiids</taxon>
        <taxon>Lamiales</taxon>
        <taxon>Orobanchaceae</taxon>
        <taxon>Rehmannieae</taxon>
        <taxon>Rehmannia</taxon>
    </lineage>
</organism>
<keyword evidence="1" id="KW-0175">Coiled coil</keyword>
<feature type="coiled-coil region" evidence="1">
    <location>
        <begin position="86"/>
        <end position="200"/>
    </location>
</feature>
<keyword evidence="3" id="KW-1185">Reference proteome</keyword>
<reference evidence="2 3" key="1">
    <citation type="journal article" date="2021" name="Comput. Struct. Biotechnol. J.">
        <title>De novo genome assembly of the potent medicinal plant Rehmannia glutinosa using nanopore technology.</title>
        <authorList>
            <person name="Ma L."/>
            <person name="Dong C."/>
            <person name="Song C."/>
            <person name="Wang X."/>
            <person name="Zheng X."/>
            <person name="Niu Y."/>
            <person name="Chen S."/>
            <person name="Feng W."/>
        </authorList>
    </citation>
    <scope>NUCLEOTIDE SEQUENCE [LARGE SCALE GENOMIC DNA]</scope>
    <source>
        <strain evidence="2">DH-2019</strain>
    </source>
</reference>
<protein>
    <submittedName>
        <fullName evidence="2">Uncharacterized protein</fullName>
    </submittedName>
</protein>
<dbReference type="PANTHER" id="PTHR34380">
    <property type="entry name" value="BNAA03G12380D PROTEIN"/>
    <property type="match status" value="1"/>
</dbReference>
<evidence type="ECO:0000313" key="2">
    <source>
        <dbReference type="EMBL" id="KAK6137320.1"/>
    </source>
</evidence>
<comment type="caution">
    <text evidence="2">The sequence shown here is derived from an EMBL/GenBank/DDBJ whole genome shotgun (WGS) entry which is preliminary data.</text>
</comment>
<name>A0ABR0VU93_REHGL</name>
<accession>A0ABR0VU93</accession>
<gene>
    <name evidence="2" type="ORF">DH2020_028924</name>
</gene>
<dbReference type="Proteomes" id="UP001318860">
    <property type="component" value="Unassembled WGS sequence"/>
</dbReference>
<proteinExistence type="predicted"/>
<dbReference type="PANTHER" id="PTHR34380:SF1">
    <property type="entry name" value="OS01G0221300 PROTEIN"/>
    <property type="match status" value="1"/>
</dbReference>